<dbReference type="Proteomes" id="UP001164746">
    <property type="component" value="Chromosome 5"/>
</dbReference>
<name>A0ABY7E4H6_MYAAR</name>
<evidence type="ECO:0000313" key="4">
    <source>
        <dbReference type="Proteomes" id="UP001164746"/>
    </source>
</evidence>
<feature type="compositionally biased region" description="Polar residues" evidence="1">
    <location>
        <begin position="61"/>
        <end position="77"/>
    </location>
</feature>
<feature type="region of interest" description="Disordered" evidence="1">
    <location>
        <begin position="57"/>
        <end position="79"/>
    </location>
</feature>
<keyword evidence="4" id="KW-1185">Reference proteome</keyword>
<reference evidence="3" key="1">
    <citation type="submission" date="2022-11" db="EMBL/GenBank/DDBJ databases">
        <title>Centuries of genome instability and evolution in soft-shell clam transmissible cancer (bioRxiv).</title>
        <authorList>
            <person name="Hart S.F.M."/>
            <person name="Yonemitsu M.A."/>
            <person name="Giersch R.M."/>
            <person name="Beal B.F."/>
            <person name="Arriagada G."/>
            <person name="Davis B.W."/>
            <person name="Ostrander E.A."/>
            <person name="Goff S.P."/>
            <person name="Metzger M.J."/>
        </authorList>
    </citation>
    <scope>NUCLEOTIDE SEQUENCE</scope>
    <source>
        <strain evidence="3">MELC-2E11</strain>
        <tissue evidence="3">Siphon/mantle</tissue>
    </source>
</reference>
<dbReference type="EMBL" id="CP111016">
    <property type="protein sequence ID" value="WAR04903.1"/>
    <property type="molecule type" value="Genomic_DNA"/>
</dbReference>
<protein>
    <submittedName>
        <fullName evidence="3">Uncharacterized protein</fullName>
    </submittedName>
</protein>
<keyword evidence="2" id="KW-0472">Membrane</keyword>
<keyword evidence="2" id="KW-1133">Transmembrane helix</keyword>
<organism evidence="3 4">
    <name type="scientific">Mya arenaria</name>
    <name type="common">Soft-shell clam</name>
    <dbReference type="NCBI Taxonomy" id="6604"/>
    <lineage>
        <taxon>Eukaryota</taxon>
        <taxon>Metazoa</taxon>
        <taxon>Spiralia</taxon>
        <taxon>Lophotrochozoa</taxon>
        <taxon>Mollusca</taxon>
        <taxon>Bivalvia</taxon>
        <taxon>Autobranchia</taxon>
        <taxon>Heteroconchia</taxon>
        <taxon>Euheterodonta</taxon>
        <taxon>Imparidentia</taxon>
        <taxon>Neoheterodontei</taxon>
        <taxon>Myida</taxon>
        <taxon>Myoidea</taxon>
        <taxon>Myidae</taxon>
        <taxon>Mya</taxon>
    </lineage>
</organism>
<evidence type="ECO:0000256" key="2">
    <source>
        <dbReference type="SAM" id="Phobius"/>
    </source>
</evidence>
<evidence type="ECO:0000313" key="3">
    <source>
        <dbReference type="EMBL" id="WAR04903.1"/>
    </source>
</evidence>
<sequence length="124" mass="14160">MNKYEQMKERTMYLTTRPVVLFTITIIYFVNGCLNTPVQRGDFSPVTKGNGYLIPEKQHDQQSLGSVENRSVINTSESKIRKTDAENEICTLKIDSRSINRFRHAVTSSESNFVFLNLTPAHDS</sequence>
<keyword evidence="2" id="KW-0812">Transmembrane</keyword>
<gene>
    <name evidence="3" type="ORF">MAR_020272</name>
</gene>
<feature type="transmembrane region" description="Helical" evidence="2">
    <location>
        <begin position="12"/>
        <end position="30"/>
    </location>
</feature>
<proteinExistence type="predicted"/>
<accession>A0ABY7E4H6</accession>
<feature type="non-terminal residue" evidence="3">
    <location>
        <position position="1"/>
    </location>
</feature>
<evidence type="ECO:0000256" key="1">
    <source>
        <dbReference type="SAM" id="MobiDB-lite"/>
    </source>
</evidence>